<dbReference type="Proteomes" id="UP000019254">
    <property type="component" value="Unassembled WGS sequence"/>
</dbReference>
<sequence length="176" mass="20399">MKIEQPFNINNGIKVKLTDAGVQHFIDFYKNEPYHRVCTPDIDAEGYTKFSMWMLMKIYGSQMNMGSRDLPFETYVFVEIEQQQPDTEINIFSKYIDKRLELLEKEKQRMMKAVAFRVKIGDLYFVSWGEDGTQPTFSINDNLGSLEVAYKFDSVERANKVAEIIGGEVVPVDELN</sequence>
<proteinExistence type="predicted"/>
<dbReference type="AlphaFoldDB" id="W7BV49"/>
<evidence type="ECO:0000313" key="2">
    <source>
        <dbReference type="Proteomes" id="UP000019254"/>
    </source>
</evidence>
<keyword evidence="2" id="KW-1185">Reference proteome</keyword>
<dbReference type="OrthoDB" id="3078735at2"/>
<reference evidence="1 2" key="1">
    <citation type="journal article" date="2014" name="Int. J. Syst. Evol. Microbiol.">
        <title>Listeria floridensis sp. nov., Listeria aquatica sp. nov., Listeria cornellensis sp. nov., Listeria riparia sp. nov. and Listeria grandensis sp. nov., from agricultural and natural environments.</title>
        <authorList>
            <person name="den Bakker H.C."/>
            <person name="Warchocki S."/>
            <person name="Wright E.M."/>
            <person name="Allred A.F."/>
            <person name="Ahlstrom C."/>
            <person name="Manuel C.S."/>
            <person name="Stasiewicz M.J."/>
            <person name="Burrell A."/>
            <person name="Roof S."/>
            <person name="Strawn L."/>
            <person name="Fortes E.D."/>
            <person name="Nightingale K.K."/>
            <person name="Kephart D."/>
            <person name="Wiedmann M."/>
        </authorList>
    </citation>
    <scope>NUCLEOTIDE SEQUENCE [LARGE SCALE GENOMIC DNA]</scope>
    <source>
        <strain evidence="2">FSL F6-969</strain>
    </source>
</reference>
<dbReference type="PATRIC" id="fig|1265820.5.peg.2116"/>
<accession>W7BV49</accession>
<protein>
    <submittedName>
        <fullName evidence="1">Uncharacterized protein</fullName>
    </submittedName>
</protein>
<dbReference type="RefSeq" id="WP_036079596.1">
    <property type="nucleotide sequence ID" value="NZ_AODE01000019.1"/>
</dbReference>
<dbReference type="STRING" id="1265820.PCORN_10792"/>
<evidence type="ECO:0000313" key="1">
    <source>
        <dbReference type="EMBL" id="EUJ29627.1"/>
    </source>
</evidence>
<organism evidence="1 2">
    <name type="scientific">Listeria cornellensis FSL F6-0969</name>
    <dbReference type="NCBI Taxonomy" id="1265820"/>
    <lineage>
        <taxon>Bacteria</taxon>
        <taxon>Bacillati</taxon>
        <taxon>Bacillota</taxon>
        <taxon>Bacilli</taxon>
        <taxon>Bacillales</taxon>
        <taxon>Listeriaceae</taxon>
        <taxon>Listeria</taxon>
    </lineage>
</organism>
<dbReference type="EMBL" id="AODE01000019">
    <property type="protein sequence ID" value="EUJ29627.1"/>
    <property type="molecule type" value="Genomic_DNA"/>
</dbReference>
<gene>
    <name evidence="1" type="ORF">PCORN_10792</name>
</gene>
<name>W7BV49_9LIST</name>
<comment type="caution">
    <text evidence="1">The sequence shown here is derived from an EMBL/GenBank/DDBJ whole genome shotgun (WGS) entry which is preliminary data.</text>
</comment>